<gene>
    <name evidence="2" type="ORF">XM47_15480</name>
</gene>
<dbReference type="Pfam" id="PF14099">
    <property type="entry name" value="Polysacc_lyase"/>
    <property type="match status" value="1"/>
</dbReference>
<keyword evidence="3" id="KW-1185">Reference proteome</keyword>
<keyword evidence="1" id="KW-0732">Signal</keyword>
<accession>A0A0J8GN54</accession>
<evidence type="ECO:0000313" key="3">
    <source>
        <dbReference type="Proteomes" id="UP000037600"/>
    </source>
</evidence>
<evidence type="ECO:0000256" key="1">
    <source>
        <dbReference type="SAM" id="SignalP"/>
    </source>
</evidence>
<dbReference type="EMBL" id="LAZL01000028">
    <property type="protein sequence ID" value="KMT64272.1"/>
    <property type="molecule type" value="Genomic_DNA"/>
</dbReference>
<evidence type="ECO:0008006" key="4">
    <source>
        <dbReference type="Google" id="ProtNLM"/>
    </source>
</evidence>
<dbReference type="RefSeq" id="WP_048694479.1">
    <property type="nucleotide sequence ID" value="NZ_KQ130500.1"/>
</dbReference>
<proteinExistence type="predicted"/>
<evidence type="ECO:0000313" key="2">
    <source>
        <dbReference type="EMBL" id="KMT64272.1"/>
    </source>
</evidence>
<protein>
    <recommendedName>
        <fullName evidence="4">Polysaccharide lyase</fullName>
    </recommendedName>
</protein>
<dbReference type="InterPro" id="IPR025975">
    <property type="entry name" value="Polysacc_lyase"/>
</dbReference>
<dbReference type="Gene3D" id="2.60.120.200">
    <property type="match status" value="1"/>
</dbReference>
<dbReference type="OrthoDB" id="5699564at2"/>
<feature type="chain" id="PRO_5005298590" description="Polysaccharide lyase" evidence="1">
    <location>
        <begin position="21"/>
        <end position="276"/>
    </location>
</feature>
<dbReference type="Proteomes" id="UP000037600">
    <property type="component" value="Unassembled WGS sequence"/>
</dbReference>
<comment type="caution">
    <text evidence="2">The sequence shown here is derived from an EMBL/GenBank/DDBJ whole genome shotgun (WGS) entry which is preliminary data.</text>
</comment>
<dbReference type="AlphaFoldDB" id="A0A0J8GN54"/>
<reference evidence="2 3" key="1">
    <citation type="submission" date="2015-04" db="EMBL/GenBank/DDBJ databases">
        <title>Draft Genome Sequence of the Novel Agar-Digesting Marine Bacterium Q1.</title>
        <authorList>
            <person name="Li Y."/>
            <person name="Li D."/>
            <person name="Chen G."/>
            <person name="Du Z."/>
        </authorList>
    </citation>
    <scope>NUCLEOTIDE SEQUENCE [LARGE SCALE GENOMIC DNA]</scope>
    <source>
        <strain evidence="2 3">Q1</strain>
    </source>
</reference>
<organism evidence="2 3">
    <name type="scientific">Catenovulum maritimum</name>
    <dbReference type="NCBI Taxonomy" id="1513271"/>
    <lineage>
        <taxon>Bacteria</taxon>
        <taxon>Pseudomonadati</taxon>
        <taxon>Pseudomonadota</taxon>
        <taxon>Gammaproteobacteria</taxon>
        <taxon>Alteromonadales</taxon>
        <taxon>Alteromonadaceae</taxon>
        <taxon>Catenovulum</taxon>
    </lineage>
</organism>
<sequence>MKQLLLILFLFTFNISSLSAQIIWSAEPTKSAQVSDFFKRLDTGNYPQDYCVSRGDEKGVPSSSAKIAQDPELGSIWKIHKPLNRKRAEFARFEGTVNALSPKEGDDLYISWQWKIDTLDGAKIDKEITVFQWKSASPHHQNYPLNLEYDGELTLNAFGANYKGKVSQSARRTVLWRKAVPQGEWVSFIVRIKVDKNDFGGIVQFWFNGVQQALDNKQSKLYQVKLSDDKKTAFHRTNDGKFVYPKWGAYNKKSCKYAVNTYYHDMKVGTSLDSVM</sequence>
<dbReference type="STRING" id="1513271.XM47_15480"/>
<name>A0A0J8GN54_9ALTE</name>
<feature type="signal peptide" evidence="1">
    <location>
        <begin position="1"/>
        <end position="20"/>
    </location>
</feature>